<feature type="compositionally biased region" description="Acidic residues" evidence="1">
    <location>
        <begin position="66"/>
        <end position="89"/>
    </location>
</feature>
<comment type="caution">
    <text evidence="2">The sequence shown here is derived from an EMBL/GenBank/DDBJ whole genome shotgun (WGS) entry which is preliminary data.</text>
</comment>
<sequence>MIIDYCNFCCCCSSPYKEKWAEPGVTFEGSKVISYVCVVVWRQRFRGGNGTEQNKEPRDRRRDREGGEEEGGEGGEGGEEEEEEEEEESSGSKSVGPGTERSARPLLHRCSRARLPGASVREREEERGRKRRREEEERGRERKRGLLLESPRLRTQWMLNAARHKSP</sequence>
<reference evidence="2 3" key="1">
    <citation type="submission" date="2019-06" db="EMBL/GenBank/DDBJ databases">
        <title>Draft genomes of female and male turbot (Scophthalmus maximus).</title>
        <authorList>
            <person name="Xu H."/>
            <person name="Xu X.-W."/>
            <person name="Shao C."/>
            <person name="Chen S."/>
        </authorList>
    </citation>
    <scope>NUCLEOTIDE SEQUENCE [LARGE SCALE GENOMIC DNA]</scope>
    <source>
        <strain evidence="2">Ysfricsl-2016a</strain>
        <tissue evidence="2">Blood</tissue>
    </source>
</reference>
<name>A0A6A4S1R5_SCOMX</name>
<gene>
    <name evidence="2" type="ORF">F2P81_021654</name>
</gene>
<feature type="region of interest" description="Disordered" evidence="1">
    <location>
        <begin position="48"/>
        <end position="147"/>
    </location>
</feature>
<proteinExistence type="predicted"/>
<evidence type="ECO:0000313" key="3">
    <source>
        <dbReference type="Proteomes" id="UP000438429"/>
    </source>
</evidence>
<organism evidence="2 3">
    <name type="scientific">Scophthalmus maximus</name>
    <name type="common">Turbot</name>
    <name type="synonym">Psetta maxima</name>
    <dbReference type="NCBI Taxonomy" id="52904"/>
    <lineage>
        <taxon>Eukaryota</taxon>
        <taxon>Metazoa</taxon>
        <taxon>Chordata</taxon>
        <taxon>Craniata</taxon>
        <taxon>Vertebrata</taxon>
        <taxon>Euteleostomi</taxon>
        <taxon>Actinopterygii</taxon>
        <taxon>Neopterygii</taxon>
        <taxon>Teleostei</taxon>
        <taxon>Neoteleostei</taxon>
        <taxon>Acanthomorphata</taxon>
        <taxon>Carangaria</taxon>
        <taxon>Pleuronectiformes</taxon>
        <taxon>Pleuronectoidei</taxon>
        <taxon>Scophthalmidae</taxon>
        <taxon>Scophthalmus</taxon>
    </lineage>
</organism>
<feature type="compositionally biased region" description="Basic and acidic residues" evidence="1">
    <location>
        <begin position="53"/>
        <end position="65"/>
    </location>
</feature>
<dbReference type="Proteomes" id="UP000438429">
    <property type="component" value="Unassembled WGS sequence"/>
</dbReference>
<evidence type="ECO:0000256" key="1">
    <source>
        <dbReference type="SAM" id="MobiDB-lite"/>
    </source>
</evidence>
<evidence type="ECO:0000313" key="2">
    <source>
        <dbReference type="EMBL" id="KAF0026917.1"/>
    </source>
</evidence>
<accession>A0A6A4S1R5</accession>
<feature type="compositionally biased region" description="Basic and acidic residues" evidence="1">
    <location>
        <begin position="120"/>
        <end position="146"/>
    </location>
</feature>
<protein>
    <submittedName>
        <fullName evidence="2">Uncharacterized protein</fullName>
    </submittedName>
</protein>
<dbReference type="AlphaFoldDB" id="A0A6A4S1R5"/>
<dbReference type="EMBL" id="VEVO01000019">
    <property type="protein sequence ID" value="KAF0026917.1"/>
    <property type="molecule type" value="Genomic_DNA"/>
</dbReference>